<keyword evidence="3" id="KW-0456">Lyase</keyword>
<protein>
    <submittedName>
        <fullName evidence="5">Enoyl-CoA hydratase/isomerase family protein</fullName>
    </submittedName>
</protein>
<proteinExistence type="inferred from homology"/>
<comment type="similarity">
    <text evidence="1 4">Belongs to the enoyl-CoA hydratase/isomerase family.</text>
</comment>
<keyword evidence="6" id="KW-1185">Reference proteome</keyword>
<keyword evidence="2" id="KW-0443">Lipid metabolism</keyword>
<organism evidence="5 6">
    <name type="scientific">Amycolatopsis rhabdoformis</name>
    <dbReference type="NCBI Taxonomy" id="1448059"/>
    <lineage>
        <taxon>Bacteria</taxon>
        <taxon>Bacillati</taxon>
        <taxon>Actinomycetota</taxon>
        <taxon>Actinomycetes</taxon>
        <taxon>Pseudonocardiales</taxon>
        <taxon>Pseudonocardiaceae</taxon>
        <taxon>Amycolatopsis</taxon>
    </lineage>
</organism>
<evidence type="ECO:0000256" key="4">
    <source>
        <dbReference type="RuleBase" id="RU003707"/>
    </source>
</evidence>
<dbReference type="SUPFAM" id="SSF52096">
    <property type="entry name" value="ClpP/crotonase"/>
    <property type="match status" value="1"/>
</dbReference>
<evidence type="ECO:0000313" key="6">
    <source>
        <dbReference type="Proteomes" id="UP001330812"/>
    </source>
</evidence>
<dbReference type="Proteomes" id="UP001330812">
    <property type="component" value="Chromosome"/>
</dbReference>
<evidence type="ECO:0000256" key="3">
    <source>
        <dbReference type="ARBA" id="ARBA00023239"/>
    </source>
</evidence>
<evidence type="ECO:0000256" key="1">
    <source>
        <dbReference type="ARBA" id="ARBA00005254"/>
    </source>
</evidence>
<sequence length="256" mass="27442">MTLVDLTFEDSIALVRLNRPDRLNALSDALLAELESTLDRIAVSPCRAIVVTGAGRAFCVGADLPEVLDRLDGAQEEILAFVRRAGNLFSRLENSPLPVIAAVNGHAVAGGFELVLAADLVIAAEGALLGDGHVRYGMLPGGGGAVRIERKLPANVARRLLFTGDLEPAERFHTWGLVEEVVPARGLLDAAFALAHRFTAHSALALAEVKRVSNAARDLPTAEALRLEYDTFAAYLESPDLRAGLTTFRERKRGSE</sequence>
<accession>A0ABZ1II18</accession>
<dbReference type="InterPro" id="IPR001753">
    <property type="entry name" value="Enoyl-CoA_hydra/iso"/>
</dbReference>
<dbReference type="Pfam" id="PF00378">
    <property type="entry name" value="ECH_1"/>
    <property type="match status" value="1"/>
</dbReference>
<dbReference type="PANTHER" id="PTHR11941">
    <property type="entry name" value="ENOYL-COA HYDRATASE-RELATED"/>
    <property type="match status" value="1"/>
</dbReference>
<dbReference type="RefSeq" id="WP_326836891.1">
    <property type="nucleotide sequence ID" value="NZ_CP142149.1"/>
</dbReference>
<dbReference type="PANTHER" id="PTHR11941:SF169">
    <property type="entry name" value="(7AS)-7A-METHYL-1,5-DIOXO-2,3,5,6,7,7A-HEXAHYDRO-1H-INDENE-CARBOXYL-COA HYDROLASE"/>
    <property type="match status" value="1"/>
</dbReference>
<dbReference type="PROSITE" id="PS00166">
    <property type="entry name" value="ENOYL_COA_HYDRATASE"/>
    <property type="match status" value="1"/>
</dbReference>
<reference evidence="5 6" key="1">
    <citation type="journal article" date="2015" name="Int. J. Syst. Evol. Microbiol.">
        <title>Amycolatopsis rhabdoformis sp. nov., an actinomycete isolated from a tropical forest soil.</title>
        <authorList>
            <person name="Souza W.R."/>
            <person name="Silva R.E."/>
            <person name="Goodfellow M."/>
            <person name="Busarakam K."/>
            <person name="Figueiro F.S."/>
            <person name="Ferreira D."/>
            <person name="Rodrigues-Filho E."/>
            <person name="Moraes L.A.B."/>
            <person name="Zucchi T.D."/>
        </authorList>
    </citation>
    <scope>NUCLEOTIDE SEQUENCE [LARGE SCALE GENOMIC DNA]</scope>
    <source>
        <strain evidence="5 6">NCIMB 14900</strain>
    </source>
</reference>
<dbReference type="InterPro" id="IPR029045">
    <property type="entry name" value="ClpP/crotonase-like_dom_sf"/>
</dbReference>
<dbReference type="Gene3D" id="3.90.226.10">
    <property type="entry name" value="2-enoyl-CoA Hydratase, Chain A, domain 1"/>
    <property type="match status" value="1"/>
</dbReference>
<dbReference type="EMBL" id="CP142149">
    <property type="protein sequence ID" value="WSE34094.1"/>
    <property type="molecule type" value="Genomic_DNA"/>
</dbReference>
<evidence type="ECO:0000313" key="5">
    <source>
        <dbReference type="EMBL" id="WSE34094.1"/>
    </source>
</evidence>
<dbReference type="CDD" id="cd06558">
    <property type="entry name" value="crotonase-like"/>
    <property type="match status" value="1"/>
</dbReference>
<gene>
    <name evidence="5" type="ORF">VSH64_18660</name>
</gene>
<name>A0ABZ1II18_9PSEU</name>
<evidence type="ECO:0000256" key="2">
    <source>
        <dbReference type="ARBA" id="ARBA00023098"/>
    </source>
</evidence>
<dbReference type="InterPro" id="IPR018376">
    <property type="entry name" value="Enoyl-CoA_hyd/isom_CS"/>
</dbReference>